<organism evidence="2 3">
    <name type="scientific">Mycena citricolor</name>
    <dbReference type="NCBI Taxonomy" id="2018698"/>
    <lineage>
        <taxon>Eukaryota</taxon>
        <taxon>Fungi</taxon>
        <taxon>Dikarya</taxon>
        <taxon>Basidiomycota</taxon>
        <taxon>Agaricomycotina</taxon>
        <taxon>Agaricomycetes</taxon>
        <taxon>Agaricomycetidae</taxon>
        <taxon>Agaricales</taxon>
        <taxon>Marasmiineae</taxon>
        <taxon>Mycenaceae</taxon>
        <taxon>Mycena</taxon>
    </lineage>
</organism>
<feature type="compositionally biased region" description="Acidic residues" evidence="1">
    <location>
        <begin position="40"/>
        <end position="49"/>
    </location>
</feature>
<dbReference type="EMBL" id="CAVNYO010000401">
    <property type="protein sequence ID" value="CAK5274322.1"/>
    <property type="molecule type" value="Genomic_DNA"/>
</dbReference>
<sequence length="133" mass="14178">MHEIVGNALDEIERVYVLAGRELAQGKSVTQVLAQRLAPDDQDDHEQEDTSGRVPEGPLPLNGHRKTASRVYASPPPSPGPGRPIRTPAPSLNTSPASTPDSYPNFPSLHKPYTPTSPSEQLTAHPLVAAACS</sequence>
<comment type="caution">
    <text evidence="2">The sequence shown here is derived from an EMBL/GenBank/DDBJ whole genome shotgun (WGS) entry which is preliminary data.</text>
</comment>
<evidence type="ECO:0000313" key="2">
    <source>
        <dbReference type="EMBL" id="CAK5274322.1"/>
    </source>
</evidence>
<feature type="region of interest" description="Disordered" evidence="1">
    <location>
        <begin position="34"/>
        <end position="133"/>
    </location>
</feature>
<keyword evidence="3" id="KW-1185">Reference proteome</keyword>
<gene>
    <name evidence="2" type="ORF">MYCIT1_LOCUS21444</name>
</gene>
<protein>
    <submittedName>
        <fullName evidence="2">Uncharacterized protein</fullName>
    </submittedName>
</protein>
<accession>A0AAD2HHP6</accession>
<proteinExistence type="predicted"/>
<name>A0AAD2HHP6_9AGAR</name>
<dbReference type="AlphaFoldDB" id="A0AAD2HHP6"/>
<reference evidence="2" key="1">
    <citation type="submission" date="2023-11" db="EMBL/GenBank/DDBJ databases">
        <authorList>
            <person name="De Vega J J."/>
            <person name="De Vega J J."/>
        </authorList>
    </citation>
    <scope>NUCLEOTIDE SEQUENCE</scope>
</reference>
<feature type="compositionally biased region" description="Polar residues" evidence="1">
    <location>
        <begin position="90"/>
        <end position="102"/>
    </location>
</feature>
<evidence type="ECO:0000313" key="3">
    <source>
        <dbReference type="Proteomes" id="UP001295794"/>
    </source>
</evidence>
<feature type="non-terminal residue" evidence="2">
    <location>
        <position position="133"/>
    </location>
</feature>
<dbReference type="Proteomes" id="UP001295794">
    <property type="component" value="Unassembled WGS sequence"/>
</dbReference>
<evidence type="ECO:0000256" key="1">
    <source>
        <dbReference type="SAM" id="MobiDB-lite"/>
    </source>
</evidence>